<organism evidence="6 7">
    <name type="scientific">Anaerococcus prevotii ACS-065-V-Col13</name>
    <dbReference type="NCBI Taxonomy" id="879305"/>
    <lineage>
        <taxon>Bacteria</taxon>
        <taxon>Bacillati</taxon>
        <taxon>Bacillota</taxon>
        <taxon>Tissierellia</taxon>
        <taxon>Tissierellales</taxon>
        <taxon>Peptoniphilaceae</taxon>
        <taxon>Anaerococcus</taxon>
    </lineage>
</organism>
<dbReference type="Pfam" id="PF13558">
    <property type="entry name" value="SbcC_Walker_B"/>
    <property type="match status" value="1"/>
</dbReference>
<dbReference type="EMBL" id="AEXM01000001">
    <property type="protein sequence ID" value="EGC82910.1"/>
    <property type="molecule type" value="Genomic_DNA"/>
</dbReference>
<keyword evidence="7" id="KW-1185">Reference proteome</keyword>
<feature type="coiled-coil region" evidence="4">
    <location>
        <begin position="468"/>
        <end position="496"/>
    </location>
</feature>
<comment type="caution">
    <text evidence="6">The sequence shown here is derived from an EMBL/GenBank/DDBJ whole genome shotgun (WGS) entry which is preliminary data.</text>
</comment>
<dbReference type="SUPFAM" id="SSF52540">
    <property type="entry name" value="P-loop containing nucleoside triphosphate hydrolases"/>
    <property type="match status" value="2"/>
</dbReference>
<evidence type="ECO:0000256" key="4">
    <source>
        <dbReference type="SAM" id="Coils"/>
    </source>
</evidence>
<feature type="domain" description="Rad50/SbcC-type AAA" evidence="5">
    <location>
        <begin position="5"/>
        <end position="271"/>
    </location>
</feature>
<dbReference type="RefSeq" id="WP_004833756.1">
    <property type="nucleotide sequence ID" value="NZ_AEXM01000001.1"/>
</dbReference>
<dbReference type="Gene3D" id="3.40.50.300">
    <property type="entry name" value="P-loop containing nucleotide triphosphate hydrolases"/>
    <property type="match status" value="2"/>
</dbReference>
<keyword evidence="6" id="KW-0269">Exonuclease</keyword>
<feature type="coiled-coil region" evidence="4">
    <location>
        <begin position="542"/>
        <end position="761"/>
    </location>
</feature>
<dbReference type="PANTHER" id="PTHR32114">
    <property type="entry name" value="ABC TRANSPORTER ABCH.3"/>
    <property type="match status" value="1"/>
</dbReference>
<comment type="subunit">
    <text evidence="2">Heterodimer of SbcC and SbcD.</text>
</comment>
<evidence type="ECO:0000259" key="5">
    <source>
        <dbReference type="Pfam" id="PF13476"/>
    </source>
</evidence>
<dbReference type="GO" id="GO:0004527">
    <property type="term" value="F:exonuclease activity"/>
    <property type="evidence" value="ECO:0007669"/>
    <property type="project" value="UniProtKB-KW"/>
</dbReference>
<dbReference type="InterPro" id="IPR038729">
    <property type="entry name" value="Rad50/SbcC_AAA"/>
</dbReference>
<reference evidence="6 7" key="1">
    <citation type="submission" date="2011-01" db="EMBL/GenBank/DDBJ databases">
        <authorList>
            <person name="Durkin A.S."/>
            <person name="Madupu R."/>
            <person name="Torralba M."/>
            <person name="Gillis M."/>
            <person name="Methe B."/>
            <person name="Sutton G."/>
            <person name="Nelson K.E."/>
        </authorList>
    </citation>
    <scope>NUCLEOTIDE SEQUENCE [LARGE SCALE GENOMIC DNA]</scope>
    <source>
        <strain evidence="6 7">ACS-065-V-Col13</strain>
    </source>
</reference>
<dbReference type="STRING" id="879305.HMPREF9290_1657"/>
<sequence length="1012" mass="117582">MRPKRLIMRGFITYKDKVDIDFSKLYDKKIFLVSGDTGSGKTSIFDAISFALYGKVARNITSDRLRCDFLSEDDPYTFVSLEFEVKDKTYLIERIPRQVAKKTKKAQNIGNAVSFFEIIDGEKKFISDKQGETDLAVKKIIGLDDKQFSKVMLLAQGQFQEFLSAKSSDKAALLGDIFKTYEYKDIQDRLKEASRDYLTKMDYIDRELSNTIDYSDEVKKLVDKDNILTHEFDLIIEDIGQGKNKLDDNYEKILSSEEKLDNSLKELYQNLEETRNFNEGVKKYKNLEEELNLYINKEDKNKKLLREIRKGELAQNILVYEKRYKQAVSDKNNLLESLEQDEIRKSKEKNRLDDLEKSYNNLDMDKKILDDVKISYENIKNTLIELEAFESYKNSYQSLDTDRKTLEGLLKNKEILEDKQKDNRKIFDLANEMLREISEKGTLISKNLEILLENTRKLEDDYKKISEIDEFNEEINNLEDDKKQEEDIEKKALENEDLNTINKMIDKLNQDKICPVCKTVHKNPLEKYNVDSYDLGEIRKKLANINQALALRKSQIEKIRKEISSDEKLADIKILLDKNYANKKDLEKKLIDLREKYKSKAKDIKSYKKIIEDTNTEIEENTLKIKNIEEKLKASKENEIKYLSLRDKMEGLNKNDLEDSKQKLKEKIDKLSKNIDSITKSYQDLELKLRELDSNIKNKKLSIKDLDQKSELYLKEFEEILYKNFEDRKTYELSLTSYEKNKEEKEELEEFFRKIDRLKTSLENYASYKNEDEKDLLLINKEIEEKANDKVILSDKKAEVFSEITIFTKVLGKITNLKDEYDKSLKSAETLAKLSKLADGSFGKVSGREKIDFETFVLTFYFDKVLRLANIRLLDMTDNQFSMVRNSDATDLRSKAGLDIEILDANTGKLRPVATLSGGESFLASLSLALGLSDEISMENGGIKIDTLFIDEGFGTLSKDYLTNAITAIEKLAYEDKFIGLISHVDELKEAIDSKIKVTYEPNLGSSVEVIS</sequence>
<evidence type="ECO:0000256" key="3">
    <source>
        <dbReference type="ARBA" id="ARBA00013368"/>
    </source>
</evidence>
<dbReference type="eggNOG" id="COG0419">
    <property type="taxonomic scope" value="Bacteria"/>
</dbReference>
<evidence type="ECO:0000313" key="6">
    <source>
        <dbReference type="EMBL" id="EGC82910.1"/>
    </source>
</evidence>
<accession>F0GTA0</accession>
<keyword evidence="6" id="KW-0378">Hydrolase</keyword>
<protein>
    <recommendedName>
        <fullName evidence="3">Nuclease SbcCD subunit C</fullName>
    </recommendedName>
</protein>
<dbReference type="Proteomes" id="UP000005286">
    <property type="component" value="Unassembled WGS sequence"/>
</dbReference>
<evidence type="ECO:0000256" key="1">
    <source>
        <dbReference type="ARBA" id="ARBA00006930"/>
    </source>
</evidence>
<comment type="similarity">
    <text evidence="1">Belongs to the SMC family. SbcC subfamily.</text>
</comment>
<proteinExistence type="inferred from homology"/>
<evidence type="ECO:0000256" key="2">
    <source>
        <dbReference type="ARBA" id="ARBA00011322"/>
    </source>
</evidence>
<dbReference type="PATRIC" id="fig|879305.3.peg.31"/>
<name>F0GTA0_9FIRM</name>
<feature type="coiled-coil region" evidence="4">
    <location>
        <begin position="284"/>
        <end position="365"/>
    </location>
</feature>
<dbReference type="GO" id="GO:0006302">
    <property type="term" value="P:double-strand break repair"/>
    <property type="evidence" value="ECO:0007669"/>
    <property type="project" value="InterPro"/>
</dbReference>
<evidence type="ECO:0000313" key="7">
    <source>
        <dbReference type="Proteomes" id="UP000005286"/>
    </source>
</evidence>
<dbReference type="InterPro" id="IPR027417">
    <property type="entry name" value="P-loop_NTPase"/>
</dbReference>
<keyword evidence="4" id="KW-0175">Coiled coil</keyword>
<keyword evidence="6" id="KW-0540">Nuclease</keyword>
<dbReference type="PANTHER" id="PTHR32114:SF2">
    <property type="entry name" value="ABC TRANSPORTER ABCH.3"/>
    <property type="match status" value="1"/>
</dbReference>
<gene>
    <name evidence="6" type="ORF">HMPREF9290_1657</name>
</gene>
<dbReference type="AlphaFoldDB" id="F0GTA0"/>
<dbReference type="Pfam" id="PF13476">
    <property type="entry name" value="AAA_23"/>
    <property type="match status" value="1"/>
</dbReference>
<dbReference type="GO" id="GO:0016887">
    <property type="term" value="F:ATP hydrolysis activity"/>
    <property type="evidence" value="ECO:0007669"/>
    <property type="project" value="InterPro"/>
</dbReference>